<accession>A0A9P6EAZ7</accession>
<keyword evidence="2" id="KW-1185">Reference proteome</keyword>
<gene>
    <name evidence="1" type="ORF">CPB83DRAFT_858544</name>
</gene>
<protein>
    <submittedName>
        <fullName evidence="1">Uncharacterized protein</fullName>
    </submittedName>
</protein>
<organism evidence="1 2">
    <name type="scientific">Crepidotus variabilis</name>
    <dbReference type="NCBI Taxonomy" id="179855"/>
    <lineage>
        <taxon>Eukaryota</taxon>
        <taxon>Fungi</taxon>
        <taxon>Dikarya</taxon>
        <taxon>Basidiomycota</taxon>
        <taxon>Agaricomycotina</taxon>
        <taxon>Agaricomycetes</taxon>
        <taxon>Agaricomycetidae</taxon>
        <taxon>Agaricales</taxon>
        <taxon>Agaricineae</taxon>
        <taxon>Crepidotaceae</taxon>
        <taxon>Crepidotus</taxon>
    </lineage>
</organism>
<proteinExistence type="predicted"/>
<dbReference type="AlphaFoldDB" id="A0A9P6EAZ7"/>
<reference evidence="1" key="1">
    <citation type="submission" date="2020-11" db="EMBL/GenBank/DDBJ databases">
        <authorList>
            <consortium name="DOE Joint Genome Institute"/>
            <person name="Ahrendt S."/>
            <person name="Riley R."/>
            <person name="Andreopoulos W."/>
            <person name="Labutti K."/>
            <person name="Pangilinan J."/>
            <person name="Ruiz-Duenas F.J."/>
            <person name="Barrasa J.M."/>
            <person name="Sanchez-Garcia M."/>
            <person name="Camarero S."/>
            <person name="Miyauchi S."/>
            <person name="Serrano A."/>
            <person name="Linde D."/>
            <person name="Babiker R."/>
            <person name="Drula E."/>
            <person name="Ayuso-Fernandez I."/>
            <person name="Pacheco R."/>
            <person name="Padilla G."/>
            <person name="Ferreira P."/>
            <person name="Barriuso J."/>
            <person name="Kellner H."/>
            <person name="Castanera R."/>
            <person name="Alfaro M."/>
            <person name="Ramirez L."/>
            <person name="Pisabarro A.G."/>
            <person name="Kuo A."/>
            <person name="Tritt A."/>
            <person name="Lipzen A."/>
            <person name="He G."/>
            <person name="Yan M."/>
            <person name="Ng V."/>
            <person name="Cullen D."/>
            <person name="Martin F."/>
            <person name="Rosso M.-N."/>
            <person name="Henrissat B."/>
            <person name="Hibbett D."/>
            <person name="Martinez A.T."/>
            <person name="Grigoriev I.V."/>
        </authorList>
    </citation>
    <scope>NUCLEOTIDE SEQUENCE</scope>
    <source>
        <strain evidence="1">CBS 506.95</strain>
    </source>
</reference>
<sequence>MSTFRKHSYITGITTICNALNINPKMPANPSVRKSYELIHFILEDHIKDQRAKNRGLPSFVLSSPPKAGRATLLVYLLLHRLERRLPTAVQTCSGEYMIFDTHGGVNVVDDMDWDRLTDDCWALCDTNANLFKPCAVLRGSVVVLVQFMSEGYGECVEQKNARHICMDMSQSLEIAMAECGYC</sequence>
<dbReference type="Proteomes" id="UP000807306">
    <property type="component" value="Unassembled WGS sequence"/>
</dbReference>
<name>A0A9P6EAZ7_9AGAR</name>
<comment type="caution">
    <text evidence="1">The sequence shown here is derived from an EMBL/GenBank/DDBJ whole genome shotgun (WGS) entry which is preliminary data.</text>
</comment>
<evidence type="ECO:0000313" key="2">
    <source>
        <dbReference type="Proteomes" id="UP000807306"/>
    </source>
</evidence>
<dbReference type="OrthoDB" id="19861at2759"/>
<evidence type="ECO:0000313" key="1">
    <source>
        <dbReference type="EMBL" id="KAF9526031.1"/>
    </source>
</evidence>
<dbReference type="EMBL" id="MU157876">
    <property type="protein sequence ID" value="KAF9526031.1"/>
    <property type="molecule type" value="Genomic_DNA"/>
</dbReference>